<evidence type="ECO:0000313" key="6">
    <source>
        <dbReference type="Proteomes" id="UP000831947"/>
    </source>
</evidence>
<keyword evidence="2" id="KW-0238">DNA-binding</keyword>
<evidence type="ECO:0000256" key="2">
    <source>
        <dbReference type="ARBA" id="ARBA00023125"/>
    </source>
</evidence>
<organism evidence="5 6">
    <name type="scientific">Bombilactobacillus thymidiniphilus</name>
    <dbReference type="NCBI Taxonomy" id="2923363"/>
    <lineage>
        <taxon>Bacteria</taxon>
        <taxon>Bacillati</taxon>
        <taxon>Bacillota</taxon>
        <taxon>Bacilli</taxon>
        <taxon>Lactobacillales</taxon>
        <taxon>Lactobacillaceae</taxon>
        <taxon>Bombilactobacillus</taxon>
    </lineage>
</organism>
<dbReference type="InterPro" id="IPR001845">
    <property type="entry name" value="HTH_ArsR_DNA-bd_dom"/>
</dbReference>
<keyword evidence="3" id="KW-0804">Transcription</keyword>
<dbReference type="Proteomes" id="UP000831947">
    <property type="component" value="Chromosome"/>
</dbReference>
<evidence type="ECO:0000313" key="5">
    <source>
        <dbReference type="EMBL" id="UQS84177.1"/>
    </source>
</evidence>
<keyword evidence="6" id="KW-1185">Reference proteome</keyword>
<dbReference type="InterPro" id="IPR011991">
    <property type="entry name" value="ArsR-like_HTH"/>
</dbReference>
<dbReference type="PANTHER" id="PTHR33154">
    <property type="entry name" value="TRANSCRIPTIONAL REGULATOR, ARSR FAMILY"/>
    <property type="match status" value="1"/>
</dbReference>
<proteinExistence type="predicted"/>
<sequence>MIIERLTKDEIRVQIFKALSDEARLTIIHILNSQDKEWNCGEIGERLDISKSTISYHFKILREAGLTNTRKAGQNRFVSLNRDFIEKVLPGFLDII</sequence>
<feature type="domain" description="HTH arsR-type" evidence="4">
    <location>
        <begin position="4"/>
        <end position="96"/>
    </location>
</feature>
<dbReference type="CDD" id="cd00090">
    <property type="entry name" value="HTH_ARSR"/>
    <property type="match status" value="1"/>
</dbReference>
<dbReference type="Gene3D" id="1.10.10.10">
    <property type="entry name" value="Winged helix-like DNA-binding domain superfamily/Winged helix DNA-binding domain"/>
    <property type="match status" value="1"/>
</dbReference>
<dbReference type="InterPro" id="IPR036388">
    <property type="entry name" value="WH-like_DNA-bd_sf"/>
</dbReference>
<dbReference type="PROSITE" id="PS50987">
    <property type="entry name" value="HTH_ARSR_2"/>
    <property type="match status" value="1"/>
</dbReference>
<keyword evidence="1" id="KW-0805">Transcription regulation</keyword>
<evidence type="ECO:0000256" key="1">
    <source>
        <dbReference type="ARBA" id="ARBA00023015"/>
    </source>
</evidence>
<dbReference type="PRINTS" id="PR00778">
    <property type="entry name" value="HTHARSR"/>
</dbReference>
<dbReference type="RefSeq" id="WP_249513361.1">
    <property type="nucleotide sequence ID" value="NZ_CP093365.1"/>
</dbReference>
<dbReference type="SUPFAM" id="SSF46785">
    <property type="entry name" value="Winged helix' DNA-binding domain"/>
    <property type="match status" value="1"/>
</dbReference>
<dbReference type="InterPro" id="IPR036390">
    <property type="entry name" value="WH_DNA-bd_sf"/>
</dbReference>
<dbReference type="PANTHER" id="PTHR33154:SF25">
    <property type="entry name" value="LMO0101 PROTEIN"/>
    <property type="match status" value="1"/>
</dbReference>
<dbReference type="SMART" id="SM00418">
    <property type="entry name" value="HTH_ARSR"/>
    <property type="match status" value="1"/>
</dbReference>
<dbReference type="EMBL" id="CP093365">
    <property type="protein sequence ID" value="UQS84177.1"/>
    <property type="molecule type" value="Genomic_DNA"/>
</dbReference>
<evidence type="ECO:0000256" key="3">
    <source>
        <dbReference type="ARBA" id="ARBA00023163"/>
    </source>
</evidence>
<dbReference type="InterPro" id="IPR051081">
    <property type="entry name" value="HTH_MetalResp_TranReg"/>
</dbReference>
<dbReference type="Pfam" id="PF12840">
    <property type="entry name" value="HTH_20"/>
    <property type="match status" value="1"/>
</dbReference>
<gene>
    <name evidence="5" type="ORF">MOO47_03230</name>
</gene>
<name>A0ABY4PFT6_9LACO</name>
<accession>A0ABY4PFT6</accession>
<evidence type="ECO:0000259" key="4">
    <source>
        <dbReference type="PROSITE" id="PS50987"/>
    </source>
</evidence>
<dbReference type="NCBIfam" id="NF033788">
    <property type="entry name" value="HTH_metalloreg"/>
    <property type="match status" value="1"/>
</dbReference>
<protein>
    <submittedName>
        <fullName evidence="5">Metalloregulator ArsR/SmtB family transcription factor</fullName>
    </submittedName>
</protein>
<reference evidence="5 6" key="1">
    <citation type="journal article" date="2022" name="Int. J. Syst. Evol. Microbiol.">
        <title>Apilactobacillus apisilvae sp. nov., Nicolia spurrieriana gen. nov. sp. nov., Bombilactobacillus folatiphilus sp. nov. and Bombilactobacillus thymidiniphilus sp. nov., four new lactic acid bacterial isolates from stingless bees Tetragonula carbonaria and Austroplebeia australis.</title>
        <authorList>
            <person name="Oliphant S.A."/>
            <person name="Watson-Haigh N.S."/>
            <person name="Sumby K.M."/>
            <person name="Gardner J."/>
            <person name="Groom S."/>
            <person name="Jiranek V."/>
        </authorList>
    </citation>
    <scope>NUCLEOTIDE SEQUENCE [LARGE SCALE GENOMIC DNA]</scope>
    <source>
        <strain evidence="5 6">SG4_A1</strain>
    </source>
</reference>